<keyword evidence="1" id="KW-0560">Oxidoreductase</keyword>
<sequence>MTGRRYALFLGCNVPVRNLGYELAARRVAAALEIELVDLPGFRCCGYPLKALDSYAALLVAAHNLCQAEAAGLPIVTLCNACSGTLTEADLELKEDADLRKRVNEDLARVGLRYQGTTRVQHFLRVLDSSPGRQEIRRRVSRPLDGLQIAVHYGCHYFRPTRVYHRYGVDPREDAEAPEALDRLVTATGAASISYEGKNDCCGGGLMGLRPDLAREQAGRKVREAQGAGADALLVACPTCGLNFSNSQPDDQELTILYFPQLLGLALGLDPDELGLELNQISADGVREKLGV</sequence>
<dbReference type="InterPro" id="IPR051278">
    <property type="entry name" value="HdrB/HdrD_reductase"/>
</dbReference>
<name>A0A0S6UAY1_NEOTH</name>
<dbReference type="Gene3D" id="1.20.1050.140">
    <property type="match status" value="1"/>
</dbReference>
<dbReference type="GO" id="GO:0016491">
    <property type="term" value="F:oxidoreductase activity"/>
    <property type="evidence" value="ECO:0007669"/>
    <property type="project" value="UniProtKB-KW"/>
</dbReference>
<dbReference type="Pfam" id="PF02754">
    <property type="entry name" value="CCG"/>
    <property type="match status" value="2"/>
</dbReference>
<reference evidence="3" key="1">
    <citation type="journal article" date="2014" name="Gene">
        <title>Genome-guided analysis of transformation efficiency and carbon dioxide assimilation by Moorella thermoacetica Y72.</title>
        <authorList>
            <person name="Tsukahara K."/>
            <person name="Kita A."/>
            <person name="Nakashimada Y."/>
            <person name="Hoshino T."/>
            <person name="Murakami K."/>
        </authorList>
    </citation>
    <scope>NUCLEOTIDE SEQUENCE [LARGE SCALE GENOMIC DNA]</scope>
    <source>
        <strain evidence="3">Y72</strain>
    </source>
</reference>
<gene>
    <name evidence="3" type="ORF">MTY_1461</name>
</gene>
<dbReference type="InterPro" id="IPR004017">
    <property type="entry name" value="Cys_rich_dom"/>
</dbReference>
<organism evidence="3">
    <name type="scientific">Moorella thermoacetica Y72</name>
    <dbReference type="NCBI Taxonomy" id="1325331"/>
    <lineage>
        <taxon>Bacteria</taxon>
        <taxon>Bacillati</taxon>
        <taxon>Bacillota</taxon>
        <taxon>Clostridia</taxon>
        <taxon>Neomoorellales</taxon>
        <taxon>Neomoorellaceae</taxon>
        <taxon>Neomoorella</taxon>
    </lineage>
</organism>
<evidence type="ECO:0000256" key="1">
    <source>
        <dbReference type="ARBA" id="ARBA00023002"/>
    </source>
</evidence>
<dbReference type="RefSeq" id="WP_025773840.1">
    <property type="nucleotide sequence ID" value="NZ_DF238840.1"/>
</dbReference>
<protein>
    <submittedName>
        <fullName evidence="3">Heterodisulfide reductase, subunit B</fullName>
    </submittedName>
</protein>
<accession>A0A0S6UAY1</accession>
<feature type="domain" description="Cysteine-rich" evidence="2">
    <location>
        <begin position="149"/>
        <end position="244"/>
    </location>
</feature>
<dbReference type="AlphaFoldDB" id="A0A0S6UAY1"/>
<dbReference type="PANTHER" id="PTHR42947:SF1">
    <property type="entry name" value="COB--COM HETERODISULFIDE REDUCTASE SUBUNIT B 1"/>
    <property type="match status" value="1"/>
</dbReference>
<feature type="domain" description="Cysteine-rich" evidence="2">
    <location>
        <begin position="6"/>
        <end position="86"/>
    </location>
</feature>
<dbReference type="PANTHER" id="PTHR42947">
    <property type="entry name" value="COB--COM HETERODISULFIDE REDUCTASE SUBUNIT B 1"/>
    <property type="match status" value="1"/>
</dbReference>
<dbReference type="Proteomes" id="UP000063718">
    <property type="component" value="Unassembled WGS sequence"/>
</dbReference>
<evidence type="ECO:0000313" key="3">
    <source>
        <dbReference type="EMBL" id="GAF26122.1"/>
    </source>
</evidence>
<proteinExistence type="predicted"/>
<evidence type="ECO:0000259" key="2">
    <source>
        <dbReference type="Pfam" id="PF02754"/>
    </source>
</evidence>
<dbReference type="EMBL" id="DF238840">
    <property type="protein sequence ID" value="GAF26122.1"/>
    <property type="molecule type" value="Genomic_DNA"/>
</dbReference>